<keyword evidence="3 8" id="KW-1134">Transmembrane beta strand</keyword>
<reference evidence="13 14" key="2">
    <citation type="journal article" date="2012" name="Stand. Genomic Sci.">
        <title>Complete genome sequence of the facultatively anaerobic, appendaged bacterium Muricauda ruestringensis type strain (B1(T)).</title>
        <authorList>
            <person name="Huntemann M."/>
            <person name="Teshima H."/>
            <person name="Lapidus A."/>
            <person name="Nolan M."/>
            <person name="Lucas S."/>
            <person name="Hammon N."/>
            <person name="Deshpande S."/>
            <person name="Cheng J.F."/>
            <person name="Tapia R."/>
            <person name="Goodwin L.A."/>
            <person name="Pitluck S."/>
            <person name="Liolios K."/>
            <person name="Pagani I."/>
            <person name="Ivanova N."/>
            <person name="Mavromatis K."/>
            <person name="Mikhailova N."/>
            <person name="Pati A."/>
            <person name="Chen A."/>
            <person name="Palaniappan K."/>
            <person name="Land M."/>
            <person name="Hauser L."/>
            <person name="Pan C."/>
            <person name="Brambilla E.M."/>
            <person name="Rohde M."/>
            <person name="Spring S."/>
            <person name="Goker M."/>
            <person name="Detter J.C."/>
            <person name="Bristow J."/>
            <person name="Eisen J.A."/>
            <person name="Markowitz V."/>
            <person name="Hugenholtz P."/>
            <person name="Kyrpides N.C."/>
            <person name="Klenk H.P."/>
            <person name="Woyke T."/>
        </authorList>
    </citation>
    <scope>NUCLEOTIDE SEQUENCE [LARGE SCALE GENOMIC DNA]</scope>
    <source>
        <strain evidence="14">DSM 13258 / LMG 19739 / B1</strain>
    </source>
</reference>
<dbReference type="eggNOG" id="COG4774">
    <property type="taxonomic scope" value="Bacteria"/>
</dbReference>
<keyword evidence="7 8" id="KW-0998">Cell outer membrane</keyword>
<evidence type="ECO:0000256" key="3">
    <source>
        <dbReference type="ARBA" id="ARBA00022452"/>
    </source>
</evidence>
<gene>
    <name evidence="13" type="ordered locus">Murru_2578</name>
</gene>
<protein>
    <submittedName>
        <fullName evidence="13">TonB-dependent receptor plug</fullName>
    </submittedName>
</protein>
<dbReference type="Pfam" id="PF07715">
    <property type="entry name" value="Plug"/>
    <property type="match status" value="1"/>
</dbReference>
<evidence type="ECO:0000256" key="5">
    <source>
        <dbReference type="ARBA" id="ARBA00023077"/>
    </source>
</evidence>
<dbReference type="STRING" id="886377.Murru_2578"/>
<accession>G2PQA8</accession>
<feature type="transmembrane region" description="Helical" evidence="10">
    <location>
        <begin position="12"/>
        <end position="29"/>
    </location>
</feature>
<organism evidence="13 14">
    <name type="scientific">Allomuricauda ruestringensis (strain DSM 13258 / CIP 107369 / LMG 19739 / B1)</name>
    <name type="common">Muricauda ruestringensis</name>
    <dbReference type="NCBI Taxonomy" id="886377"/>
    <lineage>
        <taxon>Bacteria</taxon>
        <taxon>Pseudomonadati</taxon>
        <taxon>Bacteroidota</taxon>
        <taxon>Flavobacteriia</taxon>
        <taxon>Flavobacteriales</taxon>
        <taxon>Flavobacteriaceae</taxon>
        <taxon>Flagellimonas</taxon>
    </lineage>
</organism>
<dbReference type="KEGG" id="mrs:Murru_2578"/>
<keyword evidence="13" id="KW-0675">Receptor</keyword>
<dbReference type="GO" id="GO:0009279">
    <property type="term" value="C:cell outer membrane"/>
    <property type="evidence" value="ECO:0007669"/>
    <property type="project" value="UniProtKB-SubCell"/>
</dbReference>
<keyword evidence="14" id="KW-1185">Reference proteome</keyword>
<dbReference type="Pfam" id="PF13715">
    <property type="entry name" value="CarbopepD_reg_2"/>
    <property type="match status" value="1"/>
</dbReference>
<comment type="similarity">
    <text evidence="8 9">Belongs to the TonB-dependent receptor family.</text>
</comment>
<evidence type="ECO:0000256" key="10">
    <source>
        <dbReference type="SAM" id="Phobius"/>
    </source>
</evidence>
<evidence type="ECO:0000259" key="11">
    <source>
        <dbReference type="Pfam" id="PF00593"/>
    </source>
</evidence>
<evidence type="ECO:0000256" key="6">
    <source>
        <dbReference type="ARBA" id="ARBA00023136"/>
    </source>
</evidence>
<evidence type="ECO:0000256" key="2">
    <source>
        <dbReference type="ARBA" id="ARBA00022448"/>
    </source>
</evidence>
<dbReference type="NCBIfam" id="TIGR04057">
    <property type="entry name" value="SusC_RagA_signa"/>
    <property type="match status" value="1"/>
</dbReference>
<feature type="domain" description="TonB-dependent receptor-like beta-barrel" evidence="11">
    <location>
        <begin position="423"/>
        <end position="880"/>
    </location>
</feature>
<dbReference type="Proteomes" id="UP000008908">
    <property type="component" value="Chromosome"/>
</dbReference>
<dbReference type="HOGENOM" id="CLU_004317_0_1_10"/>
<dbReference type="OrthoDB" id="9768177at2"/>
<evidence type="ECO:0000256" key="8">
    <source>
        <dbReference type="PROSITE-ProRule" id="PRU01360"/>
    </source>
</evidence>
<dbReference type="InterPro" id="IPR023996">
    <property type="entry name" value="TonB-dep_OMP_SusC/RagA"/>
</dbReference>
<reference evidence="14" key="1">
    <citation type="submission" date="2011-08" db="EMBL/GenBank/DDBJ databases">
        <title>The complete genome of Muricauda ruestringensis DSM 13258.</title>
        <authorList>
            <person name="Lucas S."/>
            <person name="Han J."/>
            <person name="Lapidus A."/>
            <person name="Bruce D."/>
            <person name="Goodwin L."/>
            <person name="Pitluck S."/>
            <person name="Peters L."/>
            <person name="Kyrpides N."/>
            <person name="Mavromatis K."/>
            <person name="Ivanova N."/>
            <person name="Ovchinnikova G."/>
            <person name="Teshima H."/>
            <person name="Detter J.C."/>
            <person name="Tapia R."/>
            <person name="Han C."/>
            <person name="Land M."/>
            <person name="Hauser L."/>
            <person name="Markowitz V."/>
            <person name="Cheng J.-F."/>
            <person name="Hugenholtz P."/>
            <person name="Woyke T."/>
            <person name="Wu D."/>
            <person name="Spring S."/>
            <person name="Schroeder M."/>
            <person name="Brambilla E."/>
            <person name="Klenk H.-P."/>
            <person name="Eisen J.A."/>
        </authorList>
    </citation>
    <scope>NUCLEOTIDE SEQUENCE [LARGE SCALE GENOMIC DNA]</scope>
    <source>
        <strain evidence="14">DSM 13258 / LMG 19739 / B1</strain>
    </source>
</reference>
<evidence type="ECO:0000313" key="13">
    <source>
        <dbReference type="EMBL" id="AEM71614.1"/>
    </source>
</evidence>
<keyword evidence="10" id="KW-1133">Transmembrane helix</keyword>
<evidence type="ECO:0000256" key="4">
    <source>
        <dbReference type="ARBA" id="ARBA00022692"/>
    </source>
</evidence>
<dbReference type="Gene3D" id="2.170.130.10">
    <property type="entry name" value="TonB-dependent receptor, plug domain"/>
    <property type="match status" value="1"/>
</dbReference>
<sequence>MQPITIRMRSASLFVLLYIFLMPFCAFYMQAGFLEPPQATVSGTVTDTSGEPLAGVNLVVESKNSGTMSDLDGSFSIQADGDDVLIFSMVGFKTLSVPIGGREEVFVSLEEDVTQLGEVVLNAGYYTVSEKERTGNIATVKASVIDKQPVGNPLAAMQGQMSGVNIVQTTGVPGGGFSVEVRGRNFLNGVTDPLYIVDGVPFGSQSMGDFQISGQIVGGNISPLNAINPNDIESIEVLKDADATAIYGSRGANGVVLITTKKGRAGKTRFDARLSTTMGEVSHFLDLLNTQQYLEIRREGIENDGYGPLLEGSAFDAFWPDVKLWDNSRYTDWQKELIGGTAYRYNAQLSVSGGSERTQFLISGAYQKETTVFPGDSNYQRANIHSNVSHRSNDGRLKLDLSTSYAHEDNLMPRTDFTAKAYTLEPNAPALYDDEGNLNWENNTWENPLASLEERFQSKSKTLISNAMVSYAIRPNFELRSSMGFTNYRLDTYRAMPSSARNPGFGLTPQSYSNLTTNASQRQSWIVEPQLHWNKHWNKVFMDVLIGTTFQKESTERLILRGSGFPSNELLLNMAAAQEIDAISNTDSEYSYNAVFGRVNLKLMDRYILNLTGRRDGSSRFGPGKQFGNFGAIGIAWIFSKEALFGEDSVLSFGKLRASYGTTGSDNIGDYRYLDTYTVTGNNYDGVTIVEPTGIFNPEFGWEENQKLEAAMELGFFKDRLLLNASWYRNRSSNQLVGIPLAATTGFSQLTGNFDAIVENSGVEVDLRSVNFDSGKFKWSTNLNLTIPKNKLVAFDGLETSTFANRYVIGKPLTILKLYHALGVDSETGLYRFEDYDGDGNYSSIGDRQWIEDLNPKWYGGLGNSLSYGKLSFEFFFQFKKQKAYNTLRFDATPGFKRNTSVELYDRWQQAGDDSPFQRASAGLVGGQDLGELQKESSAAVSDASFLRLRSVSLNYKIPFSHQGTEVNVYLQGQNLWTLTNYKGPDPEQPTNSRLPPLRQITLGLQVSF</sequence>
<feature type="domain" description="TonB-dependent receptor plug" evidence="12">
    <location>
        <begin position="131"/>
        <end position="255"/>
    </location>
</feature>
<dbReference type="Pfam" id="PF00593">
    <property type="entry name" value="TonB_dep_Rec_b-barrel"/>
    <property type="match status" value="1"/>
</dbReference>
<dbReference type="InterPro" id="IPR023997">
    <property type="entry name" value="TonB-dep_OMP_SusC/RagA_CS"/>
</dbReference>
<proteinExistence type="inferred from homology"/>
<keyword evidence="5 9" id="KW-0798">TonB box</keyword>
<dbReference type="InterPro" id="IPR008969">
    <property type="entry name" value="CarboxyPept-like_regulatory"/>
</dbReference>
<evidence type="ECO:0000256" key="1">
    <source>
        <dbReference type="ARBA" id="ARBA00004571"/>
    </source>
</evidence>
<dbReference type="RefSeq" id="WP_014033895.1">
    <property type="nucleotide sequence ID" value="NC_015945.1"/>
</dbReference>
<dbReference type="InterPro" id="IPR012910">
    <property type="entry name" value="Plug_dom"/>
</dbReference>
<name>G2PQA8_ALLRU</name>
<dbReference type="InterPro" id="IPR039426">
    <property type="entry name" value="TonB-dep_rcpt-like"/>
</dbReference>
<dbReference type="NCBIfam" id="TIGR04056">
    <property type="entry name" value="OMP_RagA_SusC"/>
    <property type="match status" value="1"/>
</dbReference>
<dbReference type="Gene3D" id="2.40.170.20">
    <property type="entry name" value="TonB-dependent receptor, beta-barrel domain"/>
    <property type="match status" value="1"/>
</dbReference>
<evidence type="ECO:0000256" key="9">
    <source>
        <dbReference type="RuleBase" id="RU003357"/>
    </source>
</evidence>
<evidence type="ECO:0000259" key="12">
    <source>
        <dbReference type="Pfam" id="PF07715"/>
    </source>
</evidence>
<dbReference type="eggNOG" id="COG1629">
    <property type="taxonomic scope" value="Bacteria"/>
</dbReference>
<dbReference type="PROSITE" id="PS52016">
    <property type="entry name" value="TONB_DEPENDENT_REC_3"/>
    <property type="match status" value="1"/>
</dbReference>
<dbReference type="InterPro" id="IPR036942">
    <property type="entry name" value="Beta-barrel_TonB_sf"/>
</dbReference>
<evidence type="ECO:0000313" key="14">
    <source>
        <dbReference type="Proteomes" id="UP000008908"/>
    </source>
</evidence>
<dbReference type="EMBL" id="CP002999">
    <property type="protein sequence ID" value="AEM71614.1"/>
    <property type="molecule type" value="Genomic_DNA"/>
</dbReference>
<dbReference type="InterPro" id="IPR037066">
    <property type="entry name" value="Plug_dom_sf"/>
</dbReference>
<dbReference type="InterPro" id="IPR000531">
    <property type="entry name" value="Beta-barrel_TonB"/>
</dbReference>
<dbReference type="SUPFAM" id="SSF56935">
    <property type="entry name" value="Porins"/>
    <property type="match status" value="1"/>
</dbReference>
<evidence type="ECO:0000256" key="7">
    <source>
        <dbReference type="ARBA" id="ARBA00023237"/>
    </source>
</evidence>
<dbReference type="SUPFAM" id="SSF49464">
    <property type="entry name" value="Carboxypeptidase regulatory domain-like"/>
    <property type="match status" value="1"/>
</dbReference>
<keyword evidence="2 8" id="KW-0813">Transport</keyword>
<dbReference type="AlphaFoldDB" id="G2PQA8"/>
<keyword evidence="6 8" id="KW-0472">Membrane</keyword>
<dbReference type="Gene3D" id="2.60.40.1120">
    <property type="entry name" value="Carboxypeptidase-like, regulatory domain"/>
    <property type="match status" value="1"/>
</dbReference>
<comment type="subcellular location">
    <subcellularLocation>
        <location evidence="1 8">Cell outer membrane</location>
        <topology evidence="1 8">Multi-pass membrane protein</topology>
    </subcellularLocation>
</comment>
<keyword evidence="4 8" id="KW-0812">Transmembrane</keyword>